<dbReference type="AlphaFoldDB" id="A0A6I1MML1"/>
<keyword evidence="2" id="KW-1185">Reference proteome</keyword>
<dbReference type="RefSeq" id="WP_152890092.1">
    <property type="nucleotide sequence ID" value="NZ_WHJC01000134.1"/>
</dbReference>
<accession>A0A6I1MML1</accession>
<dbReference type="EMBL" id="WHJC01000134">
    <property type="protein sequence ID" value="MPQ44003.1"/>
    <property type="molecule type" value="Genomic_DNA"/>
</dbReference>
<reference evidence="1 2" key="1">
    <citation type="submission" date="2019-10" db="EMBL/GenBank/DDBJ databases">
        <title>The Genome Sequence of Clostridium tarantellae Isolated from Fish Brain.</title>
        <authorList>
            <person name="Bano L."/>
            <person name="Kiel M."/>
            <person name="Sales G."/>
            <person name="Doxey A.C."/>
            <person name="Mansfield M.J."/>
            <person name="Schiavone M."/>
            <person name="Rossetto O."/>
            <person name="Pirazzini M."/>
            <person name="Dobrindt U."/>
            <person name="Montecucco C."/>
        </authorList>
    </citation>
    <scope>NUCLEOTIDE SEQUENCE [LARGE SCALE GENOMIC DNA]</scope>
    <source>
        <strain evidence="1 2">DSM 3997</strain>
    </source>
</reference>
<gene>
    <name evidence="1" type="ORF">GBZ86_09545</name>
</gene>
<evidence type="ECO:0000313" key="2">
    <source>
        <dbReference type="Proteomes" id="UP000430345"/>
    </source>
</evidence>
<sequence>MRKIFSSMLLILVLFISLMGCGTIAKEKTPSDLVNDFLKAVSQKNIDAREMCIGVNKENSIGNRSEDEKIFFNEVFSKFQGEVTAEHLNESEAKVEVKVKGIDTGRVVDETVRVAYPMIMEASQTKERETGEGYSSEKIDRLMTESLMKLLKNQQVEERTGTISLVKNNDKWLVETNGELMRILVGNIPTGYSN</sequence>
<protein>
    <recommendedName>
        <fullName evidence="3">DUF4878 domain-containing protein</fullName>
    </recommendedName>
</protein>
<comment type="caution">
    <text evidence="1">The sequence shown here is derived from an EMBL/GenBank/DDBJ whole genome shotgun (WGS) entry which is preliminary data.</text>
</comment>
<evidence type="ECO:0008006" key="3">
    <source>
        <dbReference type="Google" id="ProtNLM"/>
    </source>
</evidence>
<organism evidence="1 2">
    <name type="scientific">Clostridium tarantellae</name>
    <dbReference type="NCBI Taxonomy" id="39493"/>
    <lineage>
        <taxon>Bacteria</taxon>
        <taxon>Bacillati</taxon>
        <taxon>Bacillota</taxon>
        <taxon>Clostridia</taxon>
        <taxon>Eubacteriales</taxon>
        <taxon>Clostridiaceae</taxon>
        <taxon>Clostridium</taxon>
    </lineage>
</organism>
<dbReference type="Proteomes" id="UP000430345">
    <property type="component" value="Unassembled WGS sequence"/>
</dbReference>
<evidence type="ECO:0000313" key="1">
    <source>
        <dbReference type="EMBL" id="MPQ44003.1"/>
    </source>
</evidence>
<dbReference type="PROSITE" id="PS51257">
    <property type="entry name" value="PROKAR_LIPOPROTEIN"/>
    <property type="match status" value="1"/>
</dbReference>
<name>A0A6I1MML1_9CLOT</name>
<proteinExistence type="predicted"/>